<dbReference type="Proteomes" id="UP001281614">
    <property type="component" value="Unassembled WGS sequence"/>
</dbReference>
<protein>
    <submittedName>
        <fullName evidence="2">Uncharacterized protein</fullName>
    </submittedName>
</protein>
<sequence>MSFIHIALLSDSILRRPAIGNSISHAPRALRPSRWQSHGQKNSAPEGMAQSTPWLSLQSHMTQVLQRRKVVDDGSFNALAPQSPPTETNKFSARKAPKSQSAAT</sequence>
<gene>
    <name evidence="2" type="ORF">CKAH01_06698</name>
</gene>
<evidence type="ECO:0000256" key="1">
    <source>
        <dbReference type="SAM" id="MobiDB-lite"/>
    </source>
</evidence>
<feature type="region of interest" description="Disordered" evidence="1">
    <location>
        <begin position="75"/>
        <end position="104"/>
    </location>
</feature>
<keyword evidence="3" id="KW-1185">Reference proteome</keyword>
<feature type="region of interest" description="Disordered" evidence="1">
    <location>
        <begin position="25"/>
        <end position="52"/>
    </location>
</feature>
<comment type="caution">
    <text evidence="2">The sequence shown here is derived from an EMBL/GenBank/DDBJ whole genome shotgun (WGS) entry which is preliminary data.</text>
</comment>
<organism evidence="2 3">
    <name type="scientific">Colletotrichum kahawae</name>
    <name type="common">Coffee berry disease fungus</name>
    <dbReference type="NCBI Taxonomy" id="34407"/>
    <lineage>
        <taxon>Eukaryota</taxon>
        <taxon>Fungi</taxon>
        <taxon>Dikarya</taxon>
        <taxon>Ascomycota</taxon>
        <taxon>Pezizomycotina</taxon>
        <taxon>Sordariomycetes</taxon>
        <taxon>Hypocreomycetidae</taxon>
        <taxon>Glomerellales</taxon>
        <taxon>Glomerellaceae</taxon>
        <taxon>Colletotrichum</taxon>
        <taxon>Colletotrichum gloeosporioides species complex</taxon>
    </lineage>
</organism>
<name>A0AAD9Y722_COLKA</name>
<proteinExistence type="predicted"/>
<evidence type="ECO:0000313" key="3">
    <source>
        <dbReference type="Proteomes" id="UP001281614"/>
    </source>
</evidence>
<dbReference type="EMBL" id="VYYT01000300">
    <property type="protein sequence ID" value="KAK2745794.1"/>
    <property type="molecule type" value="Genomic_DNA"/>
</dbReference>
<evidence type="ECO:0000313" key="2">
    <source>
        <dbReference type="EMBL" id="KAK2745794.1"/>
    </source>
</evidence>
<reference evidence="2" key="1">
    <citation type="submission" date="2023-02" db="EMBL/GenBank/DDBJ databases">
        <title>Colletotrichum kahawae CIFC_Que2 genome sequencing and assembly.</title>
        <authorList>
            <person name="Baroncelli R."/>
        </authorList>
    </citation>
    <scope>NUCLEOTIDE SEQUENCE</scope>
    <source>
        <strain evidence="2">CIFC_Que2</strain>
    </source>
</reference>
<feature type="compositionally biased region" description="Polar residues" evidence="1">
    <location>
        <begin position="34"/>
        <end position="52"/>
    </location>
</feature>
<dbReference type="AlphaFoldDB" id="A0AAD9Y722"/>
<accession>A0AAD9Y722</accession>